<dbReference type="AlphaFoldDB" id="A0A151A7Z7"/>
<accession>A0A151A7Z7</accession>
<dbReference type="PATRIC" id="fig|1008153.3.peg.4178"/>
<name>A0A151A7Z7_9EURY</name>
<dbReference type="Proteomes" id="UP000075321">
    <property type="component" value="Unassembled WGS sequence"/>
</dbReference>
<dbReference type="EMBL" id="LTAZ01000017">
    <property type="protein sequence ID" value="KYH23828.1"/>
    <property type="molecule type" value="Genomic_DNA"/>
</dbReference>
<dbReference type="PANTHER" id="PTHR23131">
    <property type="entry name" value="ENDORIBONUCLEASE LACTB2"/>
    <property type="match status" value="1"/>
</dbReference>
<proteinExistence type="predicted"/>
<dbReference type="InterPro" id="IPR050662">
    <property type="entry name" value="Sec-metab_biosynth-thioest"/>
</dbReference>
<evidence type="ECO:0000313" key="1">
    <source>
        <dbReference type="EMBL" id="KYH23828.1"/>
    </source>
</evidence>
<organism evidence="1 2">
    <name type="scientific">Halalkalicoccus paucihalophilus</name>
    <dbReference type="NCBI Taxonomy" id="1008153"/>
    <lineage>
        <taxon>Archaea</taxon>
        <taxon>Methanobacteriati</taxon>
        <taxon>Methanobacteriota</taxon>
        <taxon>Stenosarchaea group</taxon>
        <taxon>Halobacteria</taxon>
        <taxon>Halobacteriales</taxon>
        <taxon>Halococcaceae</taxon>
        <taxon>Halalkalicoccus</taxon>
    </lineage>
</organism>
<protein>
    <recommendedName>
        <fullName evidence="3">Hydroxyacylglutathione hydrolase</fullName>
    </recommendedName>
</protein>
<keyword evidence="2" id="KW-1185">Reference proteome</keyword>
<comment type="caution">
    <text evidence="1">The sequence shown here is derived from an EMBL/GenBank/DDBJ whole genome shotgun (WGS) entry which is preliminary data.</text>
</comment>
<sequence length="183" mass="19981">MPETYPITAHEDGETVAGLEFVHTPGHTLGHSSFAIDDTLLLGDLLLPTYTPNVGGSDTRTDDPLATYLSSIDRVNARFDEGEPGHGTTMDVTRAVDEVRTHHRERALAAFHALSTVADSTSWMVARNLFGEMRGIHAKFGAGEAAAHLDRLAALDVVERTDEESIRYRPRVADYPSDLNLTP</sequence>
<evidence type="ECO:0000313" key="2">
    <source>
        <dbReference type="Proteomes" id="UP000075321"/>
    </source>
</evidence>
<dbReference type="SUPFAM" id="SSF56281">
    <property type="entry name" value="Metallo-hydrolase/oxidoreductase"/>
    <property type="match status" value="1"/>
</dbReference>
<dbReference type="PANTHER" id="PTHR23131:SF4">
    <property type="entry name" value="METALLO-BETA-LACTAMASE SUPERFAMILY POTEIN"/>
    <property type="match status" value="1"/>
</dbReference>
<dbReference type="Gene3D" id="3.60.15.10">
    <property type="entry name" value="Ribonuclease Z/Hydroxyacylglutathione hydrolase-like"/>
    <property type="match status" value="1"/>
</dbReference>
<dbReference type="InterPro" id="IPR036866">
    <property type="entry name" value="RibonucZ/Hydroxyglut_hydro"/>
</dbReference>
<reference evidence="1 2" key="1">
    <citation type="submission" date="2016-02" db="EMBL/GenBank/DDBJ databases">
        <title>Genome sequence of Halalkalicoccus paucihalophilus DSM 24557.</title>
        <authorList>
            <person name="Poehlein A."/>
            <person name="Daniel R."/>
        </authorList>
    </citation>
    <scope>NUCLEOTIDE SEQUENCE [LARGE SCALE GENOMIC DNA]</scope>
    <source>
        <strain evidence="1 2">DSM 24557</strain>
    </source>
</reference>
<gene>
    <name evidence="1" type="ORF">HAPAU_39070</name>
</gene>
<evidence type="ECO:0008006" key="3">
    <source>
        <dbReference type="Google" id="ProtNLM"/>
    </source>
</evidence>